<gene>
    <name evidence="5" type="ORF">BP422_14365</name>
</gene>
<dbReference type="RefSeq" id="WP_088908373.1">
    <property type="nucleotide sequence ID" value="NZ_CP018145.1"/>
</dbReference>
<feature type="region of interest" description="Disordered" evidence="3">
    <location>
        <begin position="58"/>
        <end position="78"/>
    </location>
</feature>
<dbReference type="EMBL" id="CP018145">
    <property type="protein sequence ID" value="ASJ54647.1"/>
    <property type="molecule type" value="Genomic_DNA"/>
</dbReference>
<dbReference type="PROSITE" id="PS01031">
    <property type="entry name" value="SHSP"/>
    <property type="match status" value="1"/>
</dbReference>
<evidence type="ECO:0000256" key="2">
    <source>
        <dbReference type="RuleBase" id="RU003616"/>
    </source>
</evidence>
<evidence type="ECO:0000313" key="5">
    <source>
        <dbReference type="EMBL" id="ASJ54647.1"/>
    </source>
</evidence>
<sequence>MKNLQETMKQLQKASESLSKLGFDPDHPWKALSQMGQVLDTNFWENIATLNKQAAQKTATAAAPNVPPVKKGKKKSKEKPMGFVQVDDSHFSPASDIFQLEQMVIVSCELPGFDRDSLEITLSDQRWLEIKGIIKESGHQGIRTQGERSYGPFYRKLALPVSVSSKGMKAQYQDGLLEIYLMRGRAANERKTTFKASL</sequence>
<dbReference type="InterPro" id="IPR008978">
    <property type="entry name" value="HSP20-like_chaperone"/>
</dbReference>
<proteinExistence type="inferred from homology"/>
<feature type="domain" description="SHSP" evidence="4">
    <location>
        <begin position="85"/>
        <end position="198"/>
    </location>
</feature>
<protein>
    <submittedName>
        <fullName evidence="5">Heat-shock protein Hsp20</fullName>
    </submittedName>
</protein>
<dbReference type="CDD" id="cd06464">
    <property type="entry name" value="ACD_sHsps-like"/>
    <property type="match status" value="1"/>
</dbReference>
<comment type="similarity">
    <text evidence="1 2">Belongs to the small heat shock protein (HSP20) family.</text>
</comment>
<organism evidence="5 6">
    <name type="scientific">Brevibacillus formosus</name>
    <dbReference type="NCBI Taxonomy" id="54913"/>
    <lineage>
        <taxon>Bacteria</taxon>
        <taxon>Bacillati</taxon>
        <taxon>Bacillota</taxon>
        <taxon>Bacilli</taxon>
        <taxon>Bacillales</taxon>
        <taxon>Paenibacillaceae</taxon>
        <taxon>Brevibacillus</taxon>
    </lineage>
</organism>
<dbReference type="InterPro" id="IPR031107">
    <property type="entry name" value="Small_HSP"/>
</dbReference>
<dbReference type="AlphaFoldDB" id="A0A220MHV1"/>
<dbReference type="KEGG" id="bfm:BP422_14365"/>
<evidence type="ECO:0000259" key="4">
    <source>
        <dbReference type="PROSITE" id="PS01031"/>
    </source>
</evidence>
<name>A0A220MHV1_9BACL</name>
<dbReference type="Gene3D" id="2.60.40.790">
    <property type="match status" value="1"/>
</dbReference>
<evidence type="ECO:0000256" key="3">
    <source>
        <dbReference type="SAM" id="MobiDB-lite"/>
    </source>
</evidence>
<dbReference type="Proteomes" id="UP000197781">
    <property type="component" value="Chromosome"/>
</dbReference>
<accession>A0A220MHV1</accession>
<evidence type="ECO:0000313" key="6">
    <source>
        <dbReference type="Proteomes" id="UP000197781"/>
    </source>
</evidence>
<reference evidence="5 6" key="1">
    <citation type="submission" date="2016-11" db="EMBL/GenBank/DDBJ databases">
        <authorList>
            <person name="Jaros S."/>
            <person name="Januszkiewicz K."/>
            <person name="Wedrychowicz H."/>
        </authorList>
    </citation>
    <scope>NUCLEOTIDE SEQUENCE [LARGE SCALE GENOMIC DNA]</scope>
    <source>
        <strain evidence="5 6">NF2</strain>
    </source>
</reference>
<dbReference type="PANTHER" id="PTHR11527">
    <property type="entry name" value="HEAT-SHOCK PROTEIN 20 FAMILY MEMBER"/>
    <property type="match status" value="1"/>
</dbReference>
<evidence type="ECO:0000256" key="1">
    <source>
        <dbReference type="PROSITE-ProRule" id="PRU00285"/>
    </source>
</evidence>
<dbReference type="InterPro" id="IPR002068">
    <property type="entry name" value="A-crystallin/Hsp20_dom"/>
</dbReference>
<dbReference type="Pfam" id="PF00011">
    <property type="entry name" value="HSP20"/>
    <property type="match status" value="1"/>
</dbReference>
<dbReference type="SUPFAM" id="SSF49764">
    <property type="entry name" value="HSP20-like chaperones"/>
    <property type="match status" value="1"/>
</dbReference>